<dbReference type="Gramene" id="TraesWEE_scaffold_017800_01G000400.1">
    <property type="protein sequence ID" value="TraesWEE_scaffold_017800_01G000400.1"/>
    <property type="gene ID" value="TraesWEE_scaffold_017800_01G000400"/>
</dbReference>
<dbReference type="GeneID" id="123114378"/>
<protein>
    <recommendedName>
        <fullName evidence="16">Disease resistance protein RPM1</fullName>
    </recommendedName>
</protein>
<dbReference type="Gramene" id="TraesARI7B03G04339150.1">
    <property type="protein sequence ID" value="TraesARI7B03G04339150.1"/>
    <property type="gene ID" value="TraesARI7B03G04339150"/>
</dbReference>
<reference evidence="14" key="2">
    <citation type="submission" date="2018-10" db="UniProtKB">
        <authorList>
            <consortium name="EnsemblPlants"/>
        </authorList>
    </citation>
    <scope>IDENTIFICATION</scope>
</reference>
<feature type="domain" description="Disease resistance N-terminal" evidence="11">
    <location>
        <begin position="11"/>
        <end position="99"/>
    </location>
</feature>
<dbReference type="Gene3D" id="1.10.10.10">
    <property type="entry name" value="Winged helix-like DNA-binding domain superfamily/Winged helix DNA-binding domain"/>
    <property type="match status" value="1"/>
</dbReference>
<feature type="domain" description="Disease resistance R13L4/SHOC-2-like LRR" evidence="13">
    <location>
        <begin position="556"/>
        <end position="919"/>
    </location>
</feature>
<dbReference type="InterPro" id="IPR055414">
    <property type="entry name" value="LRR_R13L4/SHOC2-like"/>
</dbReference>
<dbReference type="Gramene" id="TraesSTA5B03G03010270.1">
    <property type="protein sequence ID" value="TraesSTA5B03G03010270.1"/>
    <property type="gene ID" value="TraesSTA5B03G03010270"/>
</dbReference>
<evidence type="ECO:0000259" key="12">
    <source>
        <dbReference type="Pfam" id="PF23559"/>
    </source>
</evidence>
<dbReference type="Gramene" id="TraesCAD_scaffold_008781_01G000600.1">
    <property type="protein sequence ID" value="TraesCAD_scaffold_008781_01G000600.1"/>
    <property type="gene ID" value="TraesCAD_scaffold_008781_01G000600"/>
</dbReference>
<name>A0A3B6LWU6_WHEAT</name>
<dbReference type="PANTHER" id="PTHR23155:SF1167">
    <property type="entry name" value="OS08G0412100 PROTEIN"/>
    <property type="match status" value="1"/>
</dbReference>
<dbReference type="OrthoDB" id="605907at2759"/>
<dbReference type="FunFam" id="3.40.50.300:FF:001091">
    <property type="entry name" value="Probable disease resistance protein At1g61300"/>
    <property type="match status" value="1"/>
</dbReference>
<evidence type="ECO:0008006" key="16">
    <source>
        <dbReference type="Google" id="ProtNLM"/>
    </source>
</evidence>
<dbReference type="GO" id="GO:0043531">
    <property type="term" value="F:ADP binding"/>
    <property type="evidence" value="ECO:0007669"/>
    <property type="project" value="InterPro"/>
</dbReference>
<dbReference type="GO" id="GO:0042742">
    <property type="term" value="P:defense response to bacterium"/>
    <property type="evidence" value="ECO:0007669"/>
    <property type="project" value="UniProtKB-ARBA"/>
</dbReference>
<dbReference type="EnsemblPlants" id="TraesCS5B02G540800.1">
    <property type="protein sequence ID" value="TraesCS5B02G540800.1"/>
    <property type="gene ID" value="TraesCS5B02G540800"/>
</dbReference>
<dbReference type="Gene3D" id="3.40.50.300">
    <property type="entry name" value="P-loop containing nucleotide triphosphate hydrolases"/>
    <property type="match status" value="1"/>
</dbReference>
<evidence type="ECO:0000256" key="1">
    <source>
        <dbReference type="ARBA" id="ARBA00008894"/>
    </source>
</evidence>
<feature type="compositionally biased region" description="Acidic residues" evidence="8">
    <location>
        <begin position="925"/>
        <end position="957"/>
    </location>
</feature>
<dbReference type="KEGG" id="taes:123114378"/>
<dbReference type="RefSeq" id="XP_044391755.1">
    <property type="nucleotide sequence ID" value="XM_044535820.1"/>
</dbReference>
<dbReference type="Gramene" id="TraesNOR5B03G03047230.1">
    <property type="protein sequence ID" value="TraesNOR5B03G03047230.1"/>
    <property type="gene ID" value="TraesNOR5B03G03047230"/>
</dbReference>
<dbReference type="GO" id="GO:0002758">
    <property type="term" value="P:innate immune response-activating signaling pathway"/>
    <property type="evidence" value="ECO:0007669"/>
    <property type="project" value="UniProtKB-ARBA"/>
</dbReference>
<dbReference type="InterPro" id="IPR032675">
    <property type="entry name" value="LRR_dom_sf"/>
</dbReference>
<dbReference type="Gramene" id="TraesKAR5B01G0465210.1">
    <property type="protein sequence ID" value="cds.TraesKAR5B01G0465210.1"/>
    <property type="gene ID" value="TraesKAR5B01G0465210"/>
</dbReference>
<evidence type="ECO:0000259" key="13">
    <source>
        <dbReference type="Pfam" id="PF23598"/>
    </source>
</evidence>
<dbReference type="InterPro" id="IPR002182">
    <property type="entry name" value="NB-ARC"/>
</dbReference>
<dbReference type="SUPFAM" id="SSF52058">
    <property type="entry name" value="L domain-like"/>
    <property type="match status" value="1"/>
</dbReference>
<evidence type="ECO:0000259" key="10">
    <source>
        <dbReference type="Pfam" id="PF00931"/>
    </source>
</evidence>
<accession>A0A3B6LWU6</accession>
<dbReference type="FunFam" id="1.10.10.10:FF:000322">
    <property type="entry name" value="Probable disease resistance protein At1g63360"/>
    <property type="match status" value="1"/>
</dbReference>
<evidence type="ECO:0000256" key="3">
    <source>
        <dbReference type="ARBA" id="ARBA00022737"/>
    </source>
</evidence>
<evidence type="ECO:0000313" key="15">
    <source>
        <dbReference type="Proteomes" id="UP000019116"/>
    </source>
</evidence>
<evidence type="ECO:0000256" key="5">
    <source>
        <dbReference type="ARBA" id="ARBA00022821"/>
    </source>
</evidence>
<dbReference type="Gramene" id="TraesCS5B02G540800.1">
    <property type="protein sequence ID" value="TraesCS5B02G540800.1"/>
    <property type="gene ID" value="TraesCS5B02G540800"/>
</dbReference>
<dbReference type="InterPro" id="IPR042197">
    <property type="entry name" value="Apaf_helical"/>
</dbReference>
<dbReference type="Pfam" id="PF18052">
    <property type="entry name" value="Rx_N"/>
    <property type="match status" value="1"/>
</dbReference>
<keyword evidence="3" id="KW-0677">Repeat</keyword>
<dbReference type="GO" id="GO:0009626">
    <property type="term" value="P:plant-type hypersensitive response"/>
    <property type="evidence" value="ECO:0007669"/>
    <property type="project" value="UniProtKB-ARBA"/>
</dbReference>
<dbReference type="InterPro" id="IPR044974">
    <property type="entry name" value="Disease_R_plants"/>
</dbReference>
<dbReference type="PRINTS" id="PR00364">
    <property type="entry name" value="DISEASERSIST"/>
</dbReference>
<dbReference type="Gramene" id="TraesSYM7B03G04000280.1">
    <property type="protein sequence ID" value="TraesSYM7B03G04000280.1"/>
    <property type="gene ID" value="TraesSYM7B03G04000280"/>
</dbReference>
<dbReference type="OMA" id="WHTIKCA"/>
<dbReference type="SUPFAM" id="SSF52540">
    <property type="entry name" value="P-loop containing nucleoside triphosphate hydrolases"/>
    <property type="match status" value="1"/>
</dbReference>
<gene>
    <name evidence="14" type="primary">LOC123114378</name>
</gene>
<feature type="coiled-coil region" evidence="7">
    <location>
        <begin position="30"/>
        <end position="57"/>
    </location>
</feature>
<evidence type="ECO:0000313" key="14">
    <source>
        <dbReference type="EnsemblPlants" id="TraesCS5B02G540800.1"/>
    </source>
</evidence>
<evidence type="ECO:0000256" key="2">
    <source>
        <dbReference type="ARBA" id="ARBA00022614"/>
    </source>
</evidence>
<keyword evidence="15" id="KW-1185">Reference proteome</keyword>
<feature type="domain" description="NB-ARC" evidence="10">
    <location>
        <begin position="178"/>
        <end position="342"/>
    </location>
</feature>
<feature type="signal peptide" evidence="9">
    <location>
        <begin position="1"/>
        <end position="24"/>
    </location>
</feature>
<keyword evidence="2" id="KW-0433">Leucine-rich repeat</keyword>
<dbReference type="Gramene" id="TraesLAC5B03G02973710.1">
    <property type="protein sequence ID" value="TraesLAC5B03G02973710.1"/>
    <property type="gene ID" value="TraesLAC5B03G02973710"/>
</dbReference>
<dbReference type="Gramene" id="TraesCS5B03G1334300.1">
    <property type="protein sequence ID" value="TraesCS5B03G1334300.1.CDS"/>
    <property type="gene ID" value="TraesCS5B03G1334300"/>
</dbReference>
<dbReference type="InterPro" id="IPR027417">
    <property type="entry name" value="P-loop_NTPase"/>
</dbReference>
<evidence type="ECO:0000256" key="8">
    <source>
        <dbReference type="SAM" id="MobiDB-lite"/>
    </source>
</evidence>
<dbReference type="Gramene" id="TraesJUL5B03G03041430.1">
    <property type="protein sequence ID" value="TraesJUL5B03G03041430.1"/>
    <property type="gene ID" value="TraesJUL5B03G03041430"/>
</dbReference>
<dbReference type="Proteomes" id="UP000019116">
    <property type="component" value="Chromosome 5B"/>
</dbReference>
<dbReference type="Gramene" id="TraesLDM5B03G03021690.1">
    <property type="protein sequence ID" value="TraesLDM5B03G03021690.1"/>
    <property type="gene ID" value="TraesLDM5B03G03021690"/>
</dbReference>
<keyword evidence="5" id="KW-0611">Plant defense</keyword>
<dbReference type="CDD" id="cd14798">
    <property type="entry name" value="RX-CC_like"/>
    <property type="match status" value="1"/>
</dbReference>
<feature type="domain" description="Disease resistance protein winged helix" evidence="12">
    <location>
        <begin position="436"/>
        <end position="507"/>
    </location>
</feature>
<dbReference type="STRING" id="4565.A0A3B6LWU6"/>
<keyword evidence="4" id="KW-0547">Nucleotide-binding</keyword>
<dbReference type="Gene3D" id="1.20.5.4130">
    <property type="match status" value="1"/>
</dbReference>
<dbReference type="Gramene" id="TraesCLE_scaffold_006385_01G000600.1">
    <property type="protein sequence ID" value="TraesCLE_scaffold_006385_01G000600.1"/>
    <property type="gene ID" value="TraesCLE_scaffold_006385_01G000600"/>
</dbReference>
<feature type="chain" id="PRO_5043177455" description="Disease resistance protein RPM1" evidence="9">
    <location>
        <begin position="25"/>
        <end position="971"/>
    </location>
</feature>
<organism evidence="14">
    <name type="scientific">Triticum aestivum</name>
    <name type="common">Wheat</name>
    <dbReference type="NCBI Taxonomy" id="4565"/>
    <lineage>
        <taxon>Eukaryota</taxon>
        <taxon>Viridiplantae</taxon>
        <taxon>Streptophyta</taxon>
        <taxon>Embryophyta</taxon>
        <taxon>Tracheophyta</taxon>
        <taxon>Spermatophyta</taxon>
        <taxon>Magnoliopsida</taxon>
        <taxon>Liliopsida</taxon>
        <taxon>Poales</taxon>
        <taxon>Poaceae</taxon>
        <taxon>BOP clade</taxon>
        <taxon>Pooideae</taxon>
        <taxon>Triticodae</taxon>
        <taxon>Triticeae</taxon>
        <taxon>Triticinae</taxon>
        <taxon>Triticum</taxon>
    </lineage>
</organism>
<dbReference type="Gene3D" id="3.80.10.10">
    <property type="entry name" value="Ribonuclease Inhibitor"/>
    <property type="match status" value="1"/>
</dbReference>
<dbReference type="InterPro" id="IPR036388">
    <property type="entry name" value="WH-like_DNA-bd_sf"/>
</dbReference>
<dbReference type="PANTHER" id="PTHR23155">
    <property type="entry name" value="DISEASE RESISTANCE PROTEIN RP"/>
    <property type="match status" value="1"/>
</dbReference>
<dbReference type="Gene3D" id="1.10.8.430">
    <property type="entry name" value="Helical domain of apoptotic protease-activating factors"/>
    <property type="match status" value="1"/>
</dbReference>
<dbReference type="InterPro" id="IPR058922">
    <property type="entry name" value="WHD_DRP"/>
</dbReference>
<dbReference type="Gramene" id="TraesMAC5B03G03016470.1">
    <property type="protein sequence ID" value="TraesMAC5B03G03016470.1"/>
    <property type="gene ID" value="TraesMAC5B03G03016470"/>
</dbReference>
<evidence type="ECO:0000259" key="11">
    <source>
        <dbReference type="Pfam" id="PF18052"/>
    </source>
</evidence>
<dbReference type="Gramene" id="TraesROB_scaffold_006015_01G000300.1">
    <property type="protein sequence ID" value="TraesROB_scaffold_006015_01G000300.1"/>
    <property type="gene ID" value="TraesROB_scaffold_006015_01G000300"/>
</dbReference>
<dbReference type="AlphaFoldDB" id="A0A3B6LWU6"/>
<feature type="region of interest" description="Disordered" evidence="8">
    <location>
        <begin position="912"/>
        <end position="971"/>
    </location>
</feature>
<dbReference type="InterPro" id="IPR038005">
    <property type="entry name" value="RX-like_CC"/>
</dbReference>
<dbReference type="Pfam" id="PF23598">
    <property type="entry name" value="LRR_14"/>
    <property type="match status" value="1"/>
</dbReference>
<dbReference type="Pfam" id="PF00931">
    <property type="entry name" value="NB-ARC"/>
    <property type="match status" value="1"/>
</dbReference>
<dbReference type="Gramene" id="TraesJAG5B03G03015970.1">
    <property type="protein sequence ID" value="TraesJAG5B03G03015970.1"/>
    <property type="gene ID" value="TraesJAG5B03G03015970"/>
</dbReference>
<dbReference type="SMR" id="A0A3B6LWU6"/>
<keyword evidence="6 7" id="KW-0175">Coiled coil</keyword>
<dbReference type="Pfam" id="PF23559">
    <property type="entry name" value="WHD_DRP"/>
    <property type="match status" value="1"/>
</dbReference>
<reference evidence="14" key="1">
    <citation type="submission" date="2018-08" db="EMBL/GenBank/DDBJ databases">
        <authorList>
            <person name="Rossello M."/>
        </authorList>
    </citation>
    <scope>NUCLEOTIDE SEQUENCE [LARGE SCALE GENOMIC DNA]</scope>
    <source>
        <strain evidence="14">cv. Chinese Spring</strain>
    </source>
</reference>
<proteinExistence type="inferred from homology"/>
<evidence type="ECO:0000256" key="6">
    <source>
        <dbReference type="ARBA" id="ARBA00023054"/>
    </source>
</evidence>
<evidence type="ECO:0000256" key="9">
    <source>
        <dbReference type="SAM" id="SignalP"/>
    </source>
</evidence>
<sequence length="971" mass="107672">MTPVVSAALGALGPLLVKLSGLLAGEYGRLKGVRREIRSLESELTTMHAALEEYTKLEDPSGQVKAWISLVRELAYDTEDIFDKFIHHLGKRGHRGGFKEFLRKITLPLKTLGARCEIADQIDDLKDRIKQVKDLKDSYKLNDVPSSTTGHLALDPRLHAVFAEEAHLVGVDGPRDDLAKWMVEEGSNSSKPRKVLSIVGFGGLGKTTLANEIYRKIQGQFDCKAFVSVSQKPDIKKIMKDVISQVSCQGGSTNDTSDWDEIKSISKLRELLQNKRYLIIIDDIWSAQAWKTIKCAFPENSCSSRIIVTTRIIDVAKSCCLGGDDQMYELKSLSDLHSRILFFTRIFGSGKNCPDMLEEVSNNILKKCGGLPLAIISIAGLLANRPAIKEEWEKVKRSIGSALEKTKSLEGMSSILSLSYNDLAPNLKTCLLYLSLFPEDHVIERTRLVRLWIAEGFISEERGQSKQEAAENYFYELINKSMVQPVDIGFDGKVRACRVHDMMLELIISKSVEGNFTTVVGGGQNLENQQGYIRRLSIQYIDKELASALVNVDISHVRTLIVMPSCCIKHLPALDQFEALRVLDFEGCKDLKDSDMNGMDKLFQLKYLNFRGTDISKLPSGIVMLGNLETLVSGYTGVHELPAGFGRLTKLQHLEGRGWILPDGIGDMKNLQLMSGFVIASSKTDVLEDLGNLTSLKELKVDLRPANRIFDKVSCEDKRCEEAFLSSLCKLGTCKLRSLDISLSCASLDFLDSWSPLPSSLQRFSTDYKYSFTKFPKWITPALTNLADLCICLTEMTEDDLVTLGQVPSLLRLFLWPSNKLVATVQRNSFLNLKVLDFGFKTERAYVTFVKGSAPKLEELTITFSVSAAKANGFYSGIEHLSSLKEAKIYLDDEDATPSECKAAAAEIRKEAGANPNHLALTFEGESDSEGEDNEETSGSDEEGGSDTDEDNEETSGSDEKSKGEGDTDES</sequence>
<dbReference type="InterPro" id="IPR041118">
    <property type="entry name" value="Rx_N"/>
</dbReference>
<keyword evidence="9" id="KW-0732">Signal</keyword>
<evidence type="ECO:0000256" key="4">
    <source>
        <dbReference type="ARBA" id="ARBA00022741"/>
    </source>
</evidence>
<feature type="compositionally biased region" description="Basic and acidic residues" evidence="8">
    <location>
        <begin position="958"/>
        <end position="971"/>
    </location>
</feature>
<comment type="similarity">
    <text evidence="1">Belongs to the disease resistance NB-LRR family.</text>
</comment>
<evidence type="ECO:0000256" key="7">
    <source>
        <dbReference type="SAM" id="Coils"/>
    </source>
</evidence>